<dbReference type="HOGENOM" id="CLU_1162294_0_0_1"/>
<dbReference type="Proteomes" id="UP000030746">
    <property type="component" value="Unassembled WGS sequence"/>
</dbReference>
<dbReference type="OrthoDB" id="6100337at2759"/>
<accession>V4AWW1</accession>
<sequence>MLEAGVSKTNRYCLLFQETNEDYQLVRILLRRVKYLLLRWRHRRTHALPSNNAKYSLKGVVVKDIGILSRRRFYVLDNLFINDSYDGNSTKNPFKFHHHRLEYIKLMKNGDVLDEYFMDVTNQQATAPYLDLMKRVGVLNDNEDLDFSDNEYIIGYTLFGFDLTNDHGADQVNFHPKSSGSLSLDLRFENALPNPLNLLMFAEYDNVLEIDVNRQILVDGKALKCHIPEQFGGVLSRNQ</sequence>
<proteinExistence type="predicted"/>
<reference evidence="1 2" key="1">
    <citation type="journal article" date="2013" name="Nature">
        <title>Insights into bilaterian evolution from three spiralian genomes.</title>
        <authorList>
            <person name="Simakov O."/>
            <person name="Marletaz F."/>
            <person name="Cho S.J."/>
            <person name="Edsinger-Gonzales E."/>
            <person name="Havlak P."/>
            <person name="Hellsten U."/>
            <person name="Kuo D.H."/>
            <person name="Larsson T."/>
            <person name="Lv J."/>
            <person name="Arendt D."/>
            <person name="Savage R."/>
            <person name="Osoegawa K."/>
            <person name="de Jong P."/>
            <person name="Grimwood J."/>
            <person name="Chapman J.A."/>
            <person name="Shapiro H."/>
            <person name="Aerts A."/>
            <person name="Otillar R.P."/>
            <person name="Terry A.Y."/>
            <person name="Boore J.L."/>
            <person name="Grigoriev I.V."/>
            <person name="Lindberg D.R."/>
            <person name="Seaver E.C."/>
            <person name="Weisblat D.A."/>
            <person name="Putnam N.H."/>
            <person name="Rokhsar D.S."/>
        </authorList>
    </citation>
    <scope>NUCLEOTIDE SEQUENCE [LARGE SCALE GENOMIC DNA]</scope>
</reference>
<dbReference type="OMA" id="NCNVISE"/>
<gene>
    <name evidence="1" type="ORF">LOTGIDRAFT_174453</name>
</gene>
<dbReference type="GeneID" id="20242739"/>
<protein>
    <submittedName>
        <fullName evidence="1">Uncharacterized protein</fullName>
    </submittedName>
</protein>
<keyword evidence="2" id="KW-1185">Reference proteome</keyword>
<dbReference type="RefSeq" id="XP_009051286.1">
    <property type="nucleotide sequence ID" value="XM_009053038.1"/>
</dbReference>
<evidence type="ECO:0000313" key="2">
    <source>
        <dbReference type="Proteomes" id="UP000030746"/>
    </source>
</evidence>
<dbReference type="AlphaFoldDB" id="V4AWW1"/>
<dbReference type="KEGG" id="lgi:LOTGIDRAFT_174453"/>
<dbReference type="EMBL" id="KB201292">
    <property type="protein sequence ID" value="ESO98016.1"/>
    <property type="molecule type" value="Genomic_DNA"/>
</dbReference>
<evidence type="ECO:0000313" key="1">
    <source>
        <dbReference type="EMBL" id="ESO98016.1"/>
    </source>
</evidence>
<dbReference type="CTD" id="20242739"/>
<organism evidence="1 2">
    <name type="scientific">Lottia gigantea</name>
    <name type="common">Giant owl limpet</name>
    <dbReference type="NCBI Taxonomy" id="225164"/>
    <lineage>
        <taxon>Eukaryota</taxon>
        <taxon>Metazoa</taxon>
        <taxon>Spiralia</taxon>
        <taxon>Lophotrochozoa</taxon>
        <taxon>Mollusca</taxon>
        <taxon>Gastropoda</taxon>
        <taxon>Patellogastropoda</taxon>
        <taxon>Lottioidea</taxon>
        <taxon>Lottiidae</taxon>
        <taxon>Lottia</taxon>
    </lineage>
</organism>
<name>V4AWW1_LOTGI</name>